<organism evidence="2">
    <name type="scientific">Ixodes ricinus</name>
    <name type="common">Common tick</name>
    <name type="synonym">Acarus ricinus</name>
    <dbReference type="NCBI Taxonomy" id="34613"/>
    <lineage>
        <taxon>Eukaryota</taxon>
        <taxon>Metazoa</taxon>
        <taxon>Ecdysozoa</taxon>
        <taxon>Arthropoda</taxon>
        <taxon>Chelicerata</taxon>
        <taxon>Arachnida</taxon>
        <taxon>Acari</taxon>
        <taxon>Parasitiformes</taxon>
        <taxon>Ixodida</taxon>
        <taxon>Ixodoidea</taxon>
        <taxon>Ixodidae</taxon>
        <taxon>Ixodinae</taxon>
        <taxon>Ixodes</taxon>
    </lineage>
</organism>
<dbReference type="AlphaFoldDB" id="V5GVY4"/>
<evidence type="ECO:0000256" key="1">
    <source>
        <dbReference type="SAM" id="SignalP"/>
    </source>
</evidence>
<sequence length="74" mass="8032">MRSSFIFCLLTMGYIASANAISCWGIPSAPCRLLCQDDNGWDDLTTKNPGTPCRMPGVKEGTCDGGECKKKQKN</sequence>
<proteinExistence type="evidence at transcript level"/>
<reference evidence="2" key="1">
    <citation type="journal article" date="2015" name="Sci. Rep.">
        <title>Tissue- and time-dependent transcription in Ixodes ricinus salivary glands and midguts when blood feeding on the vertebrate host.</title>
        <authorList>
            <person name="Kotsyfakis M."/>
            <person name="Schwarz A."/>
            <person name="Erhart J."/>
            <person name="Ribeiro J.M."/>
        </authorList>
    </citation>
    <scope>NUCLEOTIDE SEQUENCE</scope>
    <source>
        <tissue evidence="2">Salivary gland and midgut</tissue>
    </source>
</reference>
<evidence type="ECO:0000313" key="2">
    <source>
        <dbReference type="EMBL" id="JAB74535.1"/>
    </source>
</evidence>
<feature type="chain" id="PRO_5004734544" evidence="1">
    <location>
        <begin position="21"/>
        <end position="74"/>
    </location>
</feature>
<dbReference type="EMBL" id="GANP01009933">
    <property type="protein sequence ID" value="JAB74535.1"/>
    <property type="molecule type" value="mRNA"/>
</dbReference>
<feature type="signal peptide" evidence="1">
    <location>
        <begin position="1"/>
        <end position="20"/>
    </location>
</feature>
<accession>V5GVY4</accession>
<protein>
    <submittedName>
        <fullName evidence="2">Putative secreted protein</fullName>
    </submittedName>
</protein>
<name>V5GVY4_IXORI</name>
<keyword evidence="1" id="KW-0732">Signal</keyword>